<gene>
    <name evidence="1" type="ORF">HA331_01130</name>
</gene>
<name>A0A832WJH9_PYRHR</name>
<proteinExistence type="predicted"/>
<dbReference type="RefSeq" id="WP_048053377.1">
    <property type="nucleotide sequence ID" value="NZ_DUJN01000002.1"/>
</dbReference>
<dbReference type="EMBL" id="DUJN01000002">
    <property type="protein sequence ID" value="HII60364.1"/>
    <property type="molecule type" value="Genomic_DNA"/>
</dbReference>
<evidence type="ECO:0000313" key="1">
    <source>
        <dbReference type="EMBL" id="HII60364.1"/>
    </source>
</evidence>
<protein>
    <submittedName>
        <fullName evidence="1">Uncharacterized protein</fullName>
    </submittedName>
</protein>
<dbReference type="Proteomes" id="UP000617544">
    <property type="component" value="Unassembled WGS sequence"/>
</dbReference>
<evidence type="ECO:0000313" key="2">
    <source>
        <dbReference type="Proteomes" id="UP000617544"/>
    </source>
</evidence>
<dbReference type="AlphaFoldDB" id="A0A832WJH9"/>
<comment type="caution">
    <text evidence="1">The sequence shown here is derived from an EMBL/GenBank/DDBJ whole genome shotgun (WGS) entry which is preliminary data.</text>
</comment>
<sequence length="92" mass="10493">MSVIGFAKVKGGPEEALAFILEKLRENGFKVNFYRHYWVGDMPFGLVVAETNKGKVAIRWYLGESFSFKLEEVSEEAFEEFVDETLDYLGGD</sequence>
<organism evidence="1 2">
    <name type="scientific">Pyrococcus horikoshii</name>
    <dbReference type="NCBI Taxonomy" id="53953"/>
    <lineage>
        <taxon>Archaea</taxon>
        <taxon>Methanobacteriati</taxon>
        <taxon>Methanobacteriota</taxon>
        <taxon>Thermococci</taxon>
        <taxon>Thermococcales</taxon>
        <taxon>Thermococcaceae</taxon>
        <taxon>Pyrococcus</taxon>
    </lineage>
</organism>
<accession>A0A832WJH9</accession>
<reference evidence="1" key="1">
    <citation type="journal article" date="2020" name="bioRxiv">
        <title>A rank-normalized archaeal taxonomy based on genome phylogeny resolves widespread incomplete and uneven classifications.</title>
        <authorList>
            <person name="Rinke C."/>
            <person name="Chuvochina M."/>
            <person name="Mussig A.J."/>
            <person name="Chaumeil P.-A."/>
            <person name="Waite D.W."/>
            <person name="Whitman W.B."/>
            <person name="Parks D.H."/>
            <person name="Hugenholtz P."/>
        </authorList>
    </citation>
    <scope>NUCLEOTIDE SEQUENCE</scope>
    <source>
        <strain evidence="1">UBA8834</strain>
    </source>
</reference>
<dbReference type="GeneID" id="1443687"/>